<gene>
    <name evidence="1" type="ORF">OTSGILL_0278</name>
</gene>
<dbReference type="EMBL" id="LANO01000002">
    <property type="protein sequence ID" value="KJV54091.1"/>
    <property type="molecule type" value="Genomic_DNA"/>
</dbReference>
<evidence type="ECO:0000313" key="1">
    <source>
        <dbReference type="EMBL" id="KJV54091.1"/>
    </source>
</evidence>
<dbReference type="AlphaFoldDB" id="A0A0F3MEL4"/>
<organism evidence="1 2">
    <name type="scientific">Orientia tsutsugamushi str. Gilliam</name>
    <dbReference type="NCBI Taxonomy" id="1359184"/>
    <lineage>
        <taxon>Bacteria</taxon>
        <taxon>Pseudomonadati</taxon>
        <taxon>Pseudomonadota</taxon>
        <taxon>Alphaproteobacteria</taxon>
        <taxon>Rickettsiales</taxon>
        <taxon>Rickettsiaceae</taxon>
        <taxon>Rickettsieae</taxon>
        <taxon>Orientia</taxon>
    </lineage>
</organism>
<protein>
    <submittedName>
        <fullName evidence="1">Putative conjugative transfer protein TraA</fullName>
    </submittedName>
</protein>
<name>A0A0F3MEL4_ORITS</name>
<dbReference type="PATRIC" id="fig|1359184.3.peg.835"/>
<sequence length="32" mass="3760">MLIPDYVNQDFKNIQTLMNEVERTAKKENSSC</sequence>
<accession>A0A0F3MEL4</accession>
<reference evidence="1 2" key="1">
    <citation type="submission" date="2015-02" db="EMBL/GenBank/DDBJ databases">
        <title>Genome Sequencing of Rickettsiales.</title>
        <authorList>
            <person name="Daugherty S.C."/>
            <person name="Su Q."/>
            <person name="Abolude K."/>
            <person name="Beier-Sexton M."/>
            <person name="Carlyon J.A."/>
            <person name="Carter R."/>
            <person name="Day N.P."/>
            <person name="Dumler S.J."/>
            <person name="Dyachenko V."/>
            <person name="Godinez A."/>
            <person name="Kurtti T.J."/>
            <person name="Lichay M."/>
            <person name="Mullins K.E."/>
            <person name="Ott S."/>
            <person name="Pappas-Brown V."/>
            <person name="Paris D.H."/>
            <person name="Patel P."/>
            <person name="Richards A.L."/>
            <person name="Sadzewicz L."/>
            <person name="Sears K."/>
            <person name="Seidman D."/>
            <person name="Sengamalay N."/>
            <person name="Stenos J."/>
            <person name="Tallon L.J."/>
            <person name="Vincent G."/>
            <person name="Fraser C.M."/>
            <person name="Munderloh U."/>
            <person name="Dunning-Hotopp J.C."/>
        </authorList>
    </citation>
    <scope>NUCLEOTIDE SEQUENCE [LARGE SCALE GENOMIC DNA]</scope>
    <source>
        <strain evidence="1 2">Gilliam</strain>
    </source>
</reference>
<comment type="caution">
    <text evidence="1">The sequence shown here is derived from an EMBL/GenBank/DDBJ whole genome shotgun (WGS) entry which is preliminary data.</text>
</comment>
<dbReference type="Proteomes" id="UP000033769">
    <property type="component" value="Unassembled WGS sequence"/>
</dbReference>
<evidence type="ECO:0000313" key="2">
    <source>
        <dbReference type="Proteomes" id="UP000033769"/>
    </source>
</evidence>
<proteinExistence type="predicted"/>